<dbReference type="GO" id="GO:0003700">
    <property type="term" value="F:DNA-binding transcription factor activity"/>
    <property type="evidence" value="ECO:0007669"/>
    <property type="project" value="TreeGrafter"/>
</dbReference>
<feature type="domain" description="HTH cro/C1-type" evidence="3">
    <location>
        <begin position="18"/>
        <end position="72"/>
    </location>
</feature>
<organism evidence="4 5">
    <name type="scientific">Kineobactrum salinum</name>
    <dbReference type="NCBI Taxonomy" id="2708301"/>
    <lineage>
        <taxon>Bacteria</taxon>
        <taxon>Pseudomonadati</taxon>
        <taxon>Pseudomonadota</taxon>
        <taxon>Gammaproteobacteria</taxon>
        <taxon>Cellvibrionales</taxon>
        <taxon>Halieaceae</taxon>
        <taxon>Kineobactrum</taxon>
    </lineage>
</organism>
<dbReference type="SUPFAM" id="SSF51182">
    <property type="entry name" value="RmlC-like cupins"/>
    <property type="match status" value="1"/>
</dbReference>
<evidence type="ECO:0000259" key="3">
    <source>
        <dbReference type="PROSITE" id="PS50943"/>
    </source>
</evidence>
<dbReference type="KEGG" id="kim:G3T16_03505"/>
<dbReference type="SUPFAM" id="SSF47413">
    <property type="entry name" value="lambda repressor-like DNA-binding domains"/>
    <property type="match status" value="1"/>
</dbReference>
<dbReference type="AlphaFoldDB" id="A0A6C0TXP5"/>
<keyword evidence="5" id="KW-1185">Reference proteome</keyword>
<name>A0A6C0TXP5_9GAMM</name>
<evidence type="ECO:0000256" key="2">
    <source>
        <dbReference type="SAM" id="MobiDB-lite"/>
    </source>
</evidence>
<keyword evidence="1" id="KW-0238">DNA-binding</keyword>
<proteinExistence type="predicted"/>
<evidence type="ECO:0000256" key="1">
    <source>
        <dbReference type="ARBA" id="ARBA00023125"/>
    </source>
</evidence>
<evidence type="ECO:0000313" key="4">
    <source>
        <dbReference type="EMBL" id="QIB64602.1"/>
    </source>
</evidence>
<dbReference type="Gene3D" id="2.60.120.10">
    <property type="entry name" value="Jelly Rolls"/>
    <property type="match status" value="1"/>
</dbReference>
<accession>A0A6C0TXP5</accession>
<dbReference type="Pfam" id="PF01381">
    <property type="entry name" value="HTH_3"/>
    <property type="match status" value="1"/>
</dbReference>
<dbReference type="GO" id="GO:0005829">
    <property type="term" value="C:cytosol"/>
    <property type="evidence" value="ECO:0007669"/>
    <property type="project" value="TreeGrafter"/>
</dbReference>
<gene>
    <name evidence="4" type="ORF">G3T16_03505</name>
</gene>
<dbReference type="RefSeq" id="WP_163493852.1">
    <property type="nucleotide sequence ID" value="NZ_CP048711.1"/>
</dbReference>
<dbReference type="InterPro" id="IPR050807">
    <property type="entry name" value="TransReg_Diox_bact_type"/>
</dbReference>
<sequence>MNKKTLENPGKDSSGAAIKKIRQELGLTLSLVSARSGIPVSTLSKIENGKSPLTVDRVACIGVALDVHVTDVLGFERSTDPSGTPGRRSITRRGEESVVPSPYGEYRYHSHDLLEKQFIPVAATIKAQSLADFGDYHRHDGDEFVYVLEGELLLYTDIYSPVHLRKDESIFFDSRMGHAYIAKGSTPCKILIICANDGQPLTRTTMLSTGRQPGNTT</sequence>
<dbReference type="Gene3D" id="1.10.260.40">
    <property type="entry name" value="lambda repressor-like DNA-binding domains"/>
    <property type="match status" value="1"/>
</dbReference>
<dbReference type="CDD" id="cd00093">
    <property type="entry name" value="HTH_XRE"/>
    <property type="match status" value="1"/>
</dbReference>
<dbReference type="InterPro" id="IPR011051">
    <property type="entry name" value="RmlC_Cupin_sf"/>
</dbReference>
<dbReference type="Pfam" id="PF07883">
    <property type="entry name" value="Cupin_2"/>
    <property type="match status" value="1"/>
</dbReference>
<dbReference type="PROSITE" id="PS50943">
    <property type="entry name" value="HTH_CROC1"/>
    <property type="match status" value="1"/>
</dbReference>
<dbReference type="SMART" id="SM00530">
    <property type="entry name" value="HTH_XRE"/>
    <property type="match status" value="1"/>
</dbReference>
<dbReference type="Proteomes" id="UP000477680">
    <property type="component" value="Chromosome"/>
</dbReference>
<dbReference type="PANTHER" id="PTHR46797:SF20">
    <property type="entry name" value="BLR4304 PROTEIN"/>
    <property type="match status" value="1"/>
</dbReference>
<dbReference type="InterPro" id="IPR013096">
    <property type="entry name" value="Cupin_2"/>
</dbReference>
<dbReference type="InterPro" id="IPR001387">
    <property type="entry name" value="Cro/C1-type_HTH"/>
</dbReference>
<reference evidence="4 5" key="1">
    <citation type="submission" date="2020-02" db="EMBL/GenBank/DDBJ databases">
        <title>Genome sequencing for Kineobactrum sp. M2.</title>
        <authorList>
            <person name="Park S.-J."/>
        </authorList>
    </citation>
    <scope>NUCLEOTIDE SEQUENCE [LARGE SCALE GENOMIC DNA]</scope>
    <source>
        <strain evidence="4 5">M2</strain>
    </source>
</reference>
<feature type="region of interest" description="Disordered" evidence="2">
    <location>
        <begin position="76"/>
        <end position="96"/>
    </location>
</feature>
<dbReference type="EMBL" id="CP048711">
    <property type="protein sequence ID" value="QIB64602.1"/>
    <property type="molecule type" value="Genomic_DNA"/>
</dbReference>
<dbReference type="PANTHER" id="PTHR46797">
    <property type="entry name" value="HTH-TYPE TRANSCRIPTIONAL REGULATOR"/>
    <property type="match status" value="1"/>
</dbReference>
<dbReference type="GO" id="GO:0003677">
    <property type="term" value="F:DNA binding"/>
    <property type="evidence" value="ECO:0007669"/>
    <property type="project" value="UniProtKB-KW"/>
</dbReference>
<protein>
    <submittedName>
        <fullName evidence="4">Helix-turn-helix domain-containing protein</fullName>
    </submittedName>
</protein>
<dbReference type="InterPro" id="IPR014710">
    <property type="entry name" value="RmlC-like_jellyroll"/>
</dbReference>
<dbReference type="CDD" id="cd02209">
    <property type="entry name" value="cupin_XRE_C"/>
    <property type="match status" value="1"/>
</dbReference>
<evidence type="ECO:0000313" key="5">
    <source>
        <dbReference type="Proteomes" id="UP000477680"/>
    </source>
</evidence>
<dbReference type="InterPro" id="IPR010982">
    <property type="entry name" value="Lambda_DNA-bd_dom_sf"/>
</dbReference>